<dbReference type="Gene3D" id="1.10.760.10">
    <property type="entry name" value="Cytochrome c-like domain"/>
    <property type="match status" value="1"/>
</dbReference>
<dbReference type="RefSeq" id="WP_377535712.1">
    <property type="nucleotide sequence ID" value="NZ_JAPIVK010000026.1"/>
</dbReference>
<organism evidence="6 7">
    <name type="scientific">Microbulbifer halophilus</name>
    <dbReference type="NCBI Taxonomy" id="453963"/>
    <lineage>
        <taxon>Bacteria</taxon>
        <taxon>Pseudomonadati</taxon>
        <taxon>Pseudomonadota</taxon>
        <taxon>Gammaproteobacteria</taxon>
        <taxon>Cellvibrionales</taxon>
        <taxon>Microbulbiferaceae</taxon>
        <taxon>Microbulbifer</taxon>
    </lineage>
</organism>
<evidence type="ECO:0000259" key="5">
    <source>
        <dbReference type="PROSITE" id="PS51007"/>
    </source>
</evidence>
<keyword evidence="1 4" id="KW-0349">Heme</keyword>
<dbReference type="InterPro" id="IPR009056">
    <property type="entry name" value="Cyt_c-like_dom"/>
</dbReference>
<feature type="domain" description="Cytochrome c" evidence="5">
    <location>
        <begin position="68"/>
        <end position="152"/>
    </location>
</feature>
<dbReference type="SUPFAM" id="SSF46626">
    <property type="entry name" value="Cytochrome c"/>
    <property type="match status" value="1"/>
</dbReference>
<dbReference type="InterPro" id="IPR036909">
    <property type="entry name" value="Cyt_c-like_dom_sf"/>
</dbReference>
<accession>A0ABW5EEB5</accession>
<dbReference type="EMBL" id="JBHUJD010000023">
    <property type="protein sequence ID" value="MFD2311807.1"/>
    <property type="molecule type" value="Genomic_DNA"/>
</dbReference>
<keyword evidence="3 4" id="KW-0408">Iron</keyword>
<proteinExistence type="predicted"/>
<evidence type="ECO:0000256" key="3">
    <source>
        <dbReference type="ARBA" id="ARBA00023004"/>
    </source>
</evidence>
<evidence type="ECO:0000256" key="2">
    <source>
        <dbReference type="ARBA" id="ARBA00022723"/>
    </source>
</evidence>
<keyword evidence="7" id="KW-1185">Reference proteome</keyword>
<name>A0ABW5EEB5_9GAMM</name>
<reference evidence="7" key="1">
    <citation type="journal article" date="2019" name="Int. J. Syst. Evol. Microbiol.">
        <title>The Global Catalogue of Microorganisms (GCM) 10K type strain sequencing project: providing services to taxonomists for standard genome sequencing and annotation.</title>
        <authorList>
            <consortium name="The Broad Institute Genomics Platform"/>
            <consortium name="The Broad Institute Genome Sequencing Center for Infectious Disease"/>
            <person name="Wu L."/>
            <person name="Ma J."/>
        </authorList>
    </citation>
    <scope>NUCLEOTIDE SEQUENCE [LARGE SCALE GENOMIC DNA]</scope>
    <source>
        <strain evidence="7">KCTC 12848</strain>
    </source>
</reference>
<evidence type="ECO:0000256" key="4">
    <source>
        <dbReference type="PROSITE-ProRule" id="PRU00433"/>
    </source>
</evidence>
<protein>
    <submittedName>
        <fullName evidence="6">C-type cytochrome</fullName>
    </submittedName>
</protein>
<evidence type="ECO:0000256" key="1">
    <source>
        <dbReference type="ARBA" id="ARBA00022617"/>
    </source>
</evidence>
<keyword evidence="2 4" id="KW-0479">Metal-binding</keyword>
<dbReference type="PROSITE" id="PS51007">
    <property type="entry name" value="CYTC"/>
    <property type="match status" value="1"/>
</dbReference>
<dbReference type="Proteomes" id="UP001597425">
    <property type="component" value="Unassembled WGS sequence"/>
</dbReference>
<dbReference type="Pfam" id="PF13442">
    <property type="entry name" value="Cytochrome_CBB3"/>
    <property type="match status" value="1"/>
</dbReference>
<evidence type="ECO:0000313" key="7">
    <source>
        <dbReference type="Proteomes" id="UP001597425"/>
    </source>
</evidence>
<gene>
    <name evidence="6" type="ORF">ACFSKX_15365</name>
</gene>
<comment type="caution">
    <text evidence="6">The sequence shown here is derived from an EMBL/GenBank/DDBJ whole genome shotgun (WGS) entry which is preliminary data.</text>
</comment>
<evidence type="ECO:0000313" key="6">
    <source>
        <dbReference type="EMBL" id="MFD2311807.1"/>
    </source>
</evidence>
<sequence>MTRMIKWLLAATIALAAGLAAFIYSGLYPIGADAPHAAATNWALATLRDRSIARASRDTPVPDLEDPELLLSGGPDYNDMCAGCHLKPGRDESDLSIGLYPTPPNLSKRAGDPRHQFWVIKHGIKTSGMPAWGPTHDDERIWAMVAFLQKLPELTPQQYQVLTARDSESGDHH</sequence>